<accession>A0ABQ8SS95</accession>
<keyword evidence="1" id="KW-0175">Coiled coil</keyword>
<name>A0ABQ8SS95_PERAM</name>
<reference evidence="3 4" key="1">
    <citation type="journal article" date="2022" name="Allergy">
        <title>Genome assembly and annotation of Periplaneta americana reveal a comprehensive cockroach allergen profile.</title>
        <authorList>
            <person name="Wang L."/>
            <person name="Xiong Q."/>
            <person name="Saelim N."/>
            <person name="Wang L."/>
            <person name="Nong W."/>
            <person name="Wan A.T."/>
            <person name="Shi M."/>
            <person name="Liu X."/>
            <person name="Cao Q."/>
            <person name="Hui J.H.L."/>
            <person name="Sookrung N."/>
            <person name="Leung T.F."/>
            <person name="Tungtrongchitr A."/>
            <person name="Tsui S.K.W."/>
        </authorList>
    </citation>
    <scope>NUCLEOTIDE SEQUENCE [LARGE SCALE GENOMIC DNA]</scope>
    <source>
        <strain evidence="3">PWHHKU_190912</strain>
    </source>
</reference>
<evidence type="ECO:0000313" key="4">
    <source>
        <dbReference type="Proteomes" id="UP001148838"/>
    </source>
</evidence>
<gene>
    <name evidence="3" type="ORF">ANN_17201</name>
</gene>
<evidence type="ECO:0000256" key="1">
    <source>
        <dbReference type="SAM" id="Coils"/>
    </source>
</evidence>
<organism evidence="3 4">
    <name type="scientific">Periplaneta americana</name>
    <name type="common">American cockroach</name>
    <name type="synonym">Blatta americana</name>
    <dbReference type="NCBI Taxonomy" id="6978"/>
    <lineage>
        <taxon>Eukaryota</taxon>
        <taxon>Metazoa</taxon>
        <taxon>Ecdysozoa</taxon>
        <taxon>Arthropoda</taxon>
        <taxon>Hexapoda</taxon>
        <taxon>Insecta</taxon>
        <taxon>Pterygota</taxon>
        <taxon>Neoptera</taxon>
        <taxon>Polyneoptera</taxon>
        <taxon>Dictyoptera</taxon>
        <taxon>Blattodea</taxon>
        <taxon>Blattoidea</taxon>
        <taxon>Blattidae</taxon>
        <taxon>Blattinae</taxon>
        <taxon>Periplaneta</taxon>
    </lineage>
</organism>
<keyword evidence="4" id="KW-1185">Reference proteome</keyword>
<feature type="region of interest" description="Disordered" evidence="2">
    <location>
        <begin position="1"/>
        <end position="26"/>
    </location>
</feature>
<dbReference type="EMBL" id="JAJSOF020000021">
    <property type="protein sequence ID" value="KAJ4437066.1"/>
    <property type="molecule type" value="Genomic_DNA"/>
</dbReference>
<sequence length="153" mass="16948">MAGLCEGGNEPPGSLKASKKPQCKSTNTEVSDLKKSVEFISNKFDVFNEELKSAKEEIRNLTKENELLKQEIGELQQSVDIEEKIGLCLVEFPGSSVGTALTIRLQSHVWGKPRKKPINKTKRGIQPKPERSYGSAGQRVCRLSYIDGSTKNI</sequence>
<feature type="coiled-coil region" evidence="1">
    <location>
        <begin position="37"/>
        <end position="85"/>
    </location>
</feature>
<evidence type="ECO:0000313" key="3">
    <source>
        <dbReference type="EMBL" id="KAJ4437066.1"/>
    </source>
</evidence>
<feature type="compositionally biased region" description="Basic residues" evidence="2">
    <location>
        <begin position="114"/>
        <end position="125"/>
    </location>
</feature>
<proteinExistence type="predicted"/>
<protein>
    <submittedName>
        <fullName evidence="3">Uncharacterized protein</fullName>
    </submittedName>
</protein>
<comment type="caution">
    <text evidence="3">The sequence shown here is derived from an EMBL/GenBank/DDBJ whole genome shotgun (WGS) entry which is preliminary data.</text>
</comment>
<evidence type="ECO:0000256" key="2">
    <source>
        <dbReference type="SAM" id="MobiDB-lite"/>
    </source>
</evidence>
<dbReference type="Proteomes" id="UP001148838">
    <property type="component" value="Unassembled WGS sequence"/>
</dbReference>
<feature type="region of interest" description="Disordered" evidence="2">
    <location>
        <begin position="114"/>
        <end position="134"/>
    </location>
</feature>